<keyword evidence="2 6" id="KW-0285">Flavoprotein</keyword>
<evidence type="ECO:0000259" key="8">
    <source>
        <dbReference type="PROSITE" id="PS51324"/>
    </source>
</evidence>
<dbReference type="InterPro" id="IPR039799">
    <property type="entry name" value="ALR/ERV"/>
</dbReference>
<accession>A0A1E3PXJ7</accession>
<feature type="compositionally biased region" description="Low complexity" evidence="7">
    <location>
        <begin position="31"/>
        <end position="40"/>
    </location>
</feature>
<evidence type="ECO:0000256" key="5">
    <source>
        <dbReference type="ARBA" id="ARBA00023157"/>
    </source>
</evidence>
<dbReference type="GO" id="GO:0050660">
    <property type="term" value="F:flavin adenine dinucleotide binding"/>
    <property type="evidence" value="ECO:0007669"/>
    <property type="project" value="TreeGrafter"/>
</dbReference>
<dbReference type="EC" id="1.8.3.2" evidence="6"/>
<evidence type="ECO:0000256" key="2">
    <source>
        <dbReference type="ARBA" id="ARBA00022630"/>
    </source>
</evidence>
<dbReference type="FunFam" id="1.20.120.310:FF:000002">
    <property type="entry name" value="Sulfhydryl oxidase"/>
    <property type="match status" value="1"/>
</dbReference>
<dbReference type="InterPro" id="IPR017905">
    <property type="entry name" value="ERV/ALR_sulphydryl_oxidase"/>
</dbReference>
<protein>
    <recommendedName>
        <fullName evidence="6">Sulfhydryl oxidase</fullName>
        <ecNumber evidence="6">1.8.3.2</ecNumber>
    </recommendedName>
</protein>
<keyword evidence="3 6" id="KW-0274">FAD</keyword>
<dbReference type="PANTHER" id="PTHR12645:SF1">
    <property type="entry name" value="FAD-LINKED SULFHYDRYL OXIDASE ERV2"/>
    <property type="match status" value="1"/>
</dbReference>
<evidence type="ECO:0000256" key="4">
    <source>
        <dbReference type="ARBA" id="ARBA00023002"/>
    </source>
</evidence>
<dbReference type="GO" id="GO:0016971">
    <property type="term" value="F:flavin-dependent sulfhydryl oxidase activity"/>
    <property type="evidence" value="ECO:0007669"/>
    <property type="project" value="InterPro"/>
</dbReference>
<dbReference type="AlphaFoldDB" id="A0A1E3PXJ7"/>
<dbReference type="EMBL" id="KV454301">
    <property type="protein sequence ID" value="ODQ70155.1"/>
    <property type="molecule type" value="Genomic_DNA"/>
</dbReference>
<name>A0A1E3PXJ7_LIPST</name>
<dbReference type="PANTHER" id="PTHR12645">
    <property type="entry name" value="ALR/ERV"/>
    <property type="match status" value="1"/>
</dbReference>
<gene>
    <name evidence="9" type="ORF">LIPSTDRAFT_75152</name>
</gene>
<dbReference type="Pfam" id="PF04777">
    <property type="entry name" value="Evr1_Alr"/>
    <property type="match status" value="1"/>
</dbReference>
<keyword evidence="4 6" id="KW-0560">Oxidoreductase</keyword>
<sequence>MARIMTRKPTLALFSIIATVVIFIITISSNSSPSSATGTTLAAENSNVLPPNRPVILKPGSNTGKSKETTVHDIADASDYDPLQGPVPVSSQKLSQGGPIMPHLGNETIKAELGRASWKLFHTILARYPEKPTAEEREALSSYIYLFSRVYPCGECASHFQKLLKKFPPQTSSRIAASQWGCHVHNQVNSRLGKKIFDCNTIAEKYQCGCADDGDDGATEAETEEGVRAGSQSTGSKESKDHTEEFLKVEDRLRGIHIESKEGLTKGG</sequence>
<evidence type="ECO:0000313" key="9">
    <source>
        <dbReference type="EMBL" id="ODQ70155.1"/>
    </source>
</evidence>
<feature type="compositionally biased region" description="Acidic residues" evidence="7">
    <location>
        <begin position="214"/>
        <end position="224"/>
    </location>
</feature>
<proteinExistence type="predicted"/>
<dbReference type="STRING" id="675824.A0A1E3PXJ7"/>
<dbReference type="OrthoDB" id="59470at2759"/>
<feature type="domain" description="ERV/ALR sulfhydryl oxidase" evidence="8">
    <location>
        <begin position="106"/>
        <end position="206"/>
    </location>
</feature>
<feature type="compositionally biased region" description="Basic and acidic residues" evidence="7">
    <location>
        <begin position="237"/>
        <end position="248"/>
    </location>
</feature>
<evidence type="ECO:0000256" key="7">
    <source>
        <dbReference type="SAM" id="MobiDB-lite"/>
    </source>
</evidence>
<dbReference type="SUPFAM" id="SSF69000">
    <property type="entry name" value="FAD-dependent thiol oxidase"/>
    <property type="match status" value="1"/>
</dbReference>
<organism evidence="9 10">
    <name type="scientific">Lipomyces starkeyi NRRL Y-11557</name>
    <dbReference type="NCBI Taxonomy" id="675824"/>
    <lineage>
        <taxon>Eukaryota</taxon>
        <taxon>Fungi</taxon>
        <taxon>Dikarya</taxon>
        <taxon>Ascomycota</taxon>
        <taxon>Saccharomycotina</taxon>
        <taxon>Lipomycetes</taxon>
        <taxon>Lipomycetales</taxon>
        <taxon>Lipomycetaceae</taxon>
        <taxon>Lipomyces</taxon>
    </lineage>
</organism>
<reference evidence="9 10" key="1">
    <citation type="journal article" date="2016" name="Proc. Natl. Acad. Sci. U.S.A.">
        <title>Comparative genomics of biotechnologically important yeasts.</title>
        <authorList>
            <person name="Riley R."/>
            <person name="Haridas S."/>
            <person name="Wolfe K.H."/>
            <person name="Lopes M.R."/>
            <person name="Hittinger C.T."/>
            <person name="Goeker M."/>
            <person name="Salamov A.A."/>
            <person name="Wisecaver J.H."/>
            <person name="Long T.M."/>
            <person name="Calvey C.H."/>
            <person name="Aerts A.L."/>
            <person name="Barry K.W."/>
            <person name="Choi C."/>
            <person name="Clum A."/>
            <person name="Coughlan A.Y."/>
            <person name="Deshpande S."/>
            <person name="Douglass A.P."/>
            <person name="Hanson S.J."/>
            <person name="Klenk H.-P."/>
            <person name="LaButti K.M."/>
            <person name="Lapidus A."/>
            <person name="Lindquist E.A."/>
            <person name="Lipzen A.M."/>
            <person name="Meier-Kolthoff J.P."/>
            <person name="Ohm R.A."/>
            <person name="Otillar R.P."/>
            <person name="Pangilinan J.L."/>
            <person name="Peng Y."/>
            <person name="Rokas A."/>
            <person name="Rosa C.A."/>
            <person name="Scheuner C."/>
            <person name="Sibirny A.A."/>
            <person name="Slot J.C."/>
            <person name="Stielow J.B."/>
            <person name="Sun H."/>
            <person name="Kurtzman C.P."/>
            <person name="Blackwell M."/>
            <person name="Grigoriev I.V."/>
            <person name="Jeffries T.W."/>
        </authorList>
    </citation>
    <scope>NUCLEOTIDE SEQUENCE [LARGE SCALE GENOMIC DNA]</scope>
    <source>
        <strain evidence="9 10">NRRL Y-11557</strain>
    </source>
</reference>
<evidence type="ECO:0000256" key="6">
    <source>
        <dbReference type="RuleBase" id="RU371123"/>
    </source>
</evidence>
<evidence type="ECO:0000256" key="1">
    <source>
        <dbReference type="ARBA" id="ARBA00001974"/>
    </source>
</evidence>
<comment type="cofactor">
    <cofactor evidence="1 6">
        <name>FAD</name>
        <dbReference type="ChEBI" id="CHEBI:57692"/>
    </cofactor>
</comment>
<dbReference type="Proteomes" id="UP000094385">
    <property type="component" value="Unassembled WGS sequence"/>
</dbReference>
<keyword evidence="10" id="KW-1185">Reference proteome</keyword>
<dbReference type="GO" id="GO:0005739">
    <property type="term" value="C:mitochondrion"/>
    <property type="evidence" value="ECO:0007669"/>
    <property type="project" value="TreeGrafter"/>
</dbReference>
<evidence type="ECO:0000256" key="3">
    <source>
        <dbReference type="ARBA" id="ARBA00022827"/>
    </source>
</evidence>
<feature type="region of interest" description="Disordered" evidence="7">
    <location>
        <begin position="31"/>
        <end position="68"/>
    </location>
</feature>
<evidence type="ECO:0000313" key="10">
    <source>
        <dbReference type="Proteomes" id="UP000094385"/>
    </source>
</evidence>
<keyword evidence="5" id="KW-1015">Disulfide bond</keyword>
<dbReference type="PROSITE" id="PS51324">
    <property type="entry name" value="ERV_ALR"/>
    <property type="match status" value="1"/>
</dbReference>
<feature type="region of interest" description="Disordered" evidence="7">
    <location>
        <begin position="214"/>
        <end position="248"/>
    </location>
</feature>
<dbReference type="Gene3D" id="1.20.120.310">
    <property type="entry name" value="ERV/ALR sulfhydryl oxidase domain"/>
    <property type="match status" value="1"/>
</dbReference>
<dbReference type="InterPro" id="IPR036774">
    <property type="entry name" value="ERV/ALR_sulphydryl_oxid_sf"/>
</dbReference>
<comment type="catalytic activity">
    <reaction evidence="6">
        <text>2 R'C(R)SH + O2 = R'C(R)S-S(R)CR' + H2O2</text>
        <dbReference type="Rhea" id="RHEA:17357"/>
        <dbReference type="ChEBI" id="CHEBI:15379"/>
        <dbReference type="ChEBI" id="CHEBI:16240"/>
        <dbReference type="ChEBI" id="CHEBI:16520"/>
        <dbReference type="ChEBI" id="CHEBI:17412"/>
        <dbReference type="EC" id="1.8.3.2"/>
    </reaction>
</comment>